<proteinExistence type="predicted"/>
<dbReference type="SUPFAM" id="SSF101874">
    <property type="entry name" value="YceI-like"/>
    <property type="match status" value="1"/>
</dbReference>
<dbReference type="InterPro" id="IPR036761">
    <property type="entry name" value="TTHA0802/YceI-like_sf"/>
</dbReference>
<dbReference type="PANTHER" id="PTHR34406:SF1">
    <property type="entry name" value="PROTEIN YCEI"/>
    <property type="match status" value="1"/>
</dbReference>
<evidence type="ECO:0000259" key="2">
    <source>
        <dbReference type="SMART" id="SM00867"/>
    </source>
</evidence>
<evidence type="ECO:0000313" key="4">
    <source>
        <dbReference type="Proteomes" id="UP000516305"/>
    </source>
</evidence>
<name>A0A7H0VGG6_9FLAO</name>
<dbReference type="KEGG" id="chyd:H4K34_02925"/>
<evidence type="ECO:0000256" key="1">
    <source>
        <dbReference type="SAM" id="SignalP"/>
    </source>
</evidence>
<dbReference type="RefSeq" id="WP_210759341.1">
    <property type="nucleotide sequence ID" value="NZ_CP060139.1"/>
</dbReference>
<dbReference type="AlphaFoldDB" id="A0A7H0VGG6"/>
<dbReference type="Proteomes" id="UP000516305">
    <property type="component" value="Chromosome"/>
</dbReference>
<feature type="chain" id="PRO_5028858565" evidence="1">
    <location>
        <begin position="25"/>
        <end position="228"/>
    </location>
</feature>
<dbReference type="Gene3D" id="2.40.128.110">
    <property type="entry name" value="Lipid/polyisoprenoid-binding, YceI-like"/>
    <property type="match status" value="1"/>
</dbReference>
<keyword evidence="4" id="KW-1185">Reference proteome</keyword>
<evidence type="ECO:0000313" key="3">
    <source>
        <dbReference type="EMBL" id="QNR24814.1"/>
    </source>
</evidence>
<organism evidence="3 4">
    <name type="scientific">Croceimicrobium hydrocarbonivorans</name>
    <dbReference type="NCBI Taxonomy" id="2761580"/>
    <lineage>
        <taxon>Bacteria</taxon>
        <taxon>Pseudomonadati</taxon>
        <taxon>Bacteroidota</taxon>
        <taxon>Flavobacteriia</taxon>
        <taxon>Flavobacteriales</taxon>
        <taxon>Owenweeksiaceae</taxon>
        <taxon>Croceimicrobium</taxon>
    </lineage>
</organism>
<reference evidence="3 4" key="1">
    <citation type="submission" date="2020-08" db="EMBL/GenBank/DDBJ databases">
        <title>Croceimicrobium hydrocarbonivorans gen. nov., sp. nov., a novel marine bacterium isolated from a bacterial consortium that degrades polyethylene terephthalate.</title>
        <authorList>
            <person name="Liu R."/>
        </authorList>
    </citation>
    <scope>NUCLEOTIDE SEQUENCE [LARGE SCALE GENOMIC DNA]</scope>
    <source>
        <strain evidence="3 4">A20-9</strain>
    </source>
</reference>
<gene>
    <name evidence="3" type="ORF">H4K34_02925</name>
</gene>
<sequence length="228" mass="24570">MKIAKQIFALSVAASMVACNNAPEANVQAEDAKQVDETKSAEAVTYAALTDADEISWRGYKTYSNSEHTGVIQVTEGEFKVKEGQLVGGEFTIDMNSIQNSDVESDEYRAKLEGHLKSPDFFAVDSFPTATFVITEVSPADAGAESGATHNVTGNLTLRGITKSITFGAKVSVDDNNVSLSATKVIIDRSQWNVRFRSTSFAQFADIAKEEAIDNSIELNLNIQGAKS</sequence>
<accession>A0A7H0VGG6</accession>
<dbReference type="SMART" id="SM00867">
    <property type="entry name" value="YceI"/>
    <property type="match status" value="1"/>
</dbReference>
<protein>
    <submittedName>
        <fullName evidence="3">YceI family protein</fullName>
    </submittedName>
</protein>
<keyword evidence="1" id="KW-0732">Signal</keyword>
<dbReference type="PROSITE" id="PS51257">
    <property type="entry name" value="PROKAR_LIPOPROTEIN"/>
    <property type="match status" value="1"/>
</dbReference>
<dbReference type="PANTHER" id="PTHR34406">
    <property type="entry name" value="PROTEIN YCEI"/>
    <property type="match status" value="1"/>
</dbReference>
<feature type="signal peptide" evidence="1">
    <location>
        <begin position="1"/>
        <end position="24"/>
    </location>
</feature>
<feature type="domain" description="Lipid/polyisoprenoid-binding YceI-like" evidence="2">
    <location>
        <begin position="45"/>
        <end position="226"/>
    </location>
</feature>
<dbReference type="InterPro" id="IPR007372">
    <property type="entry name" value="Lipid/polyisoprenoid-bd_YceI"/>
</dbReference>
<dbReference type="Pfam" id="PF04264">
    <property type="entry name" value="YceI"/>
    <property type="match status" value="1"/>
</dbReference>
<dbReference type="EMBL" id="CP060139">
    <property type="protein sequence ID" value="QNR24814.1"/>
    <property type="molecule type" value="Genomic_DNA"/>
</dbReference>